<reference evidence="1 2" key="1">
    <citation type="journal article" date="2015" name="Genome Announc.">
        <title>Complete genome sequence of Vibrio alginolyticus ATCC 17749.</title>
        <authorList>
            <person name="Liu X.F."/>
            <person name="Cao Y."/>
            <person name="Zhang H.L."/>
            <person name="Chen Y.J."/>
            <person name="Hu C.J."/>
        </authorList>
    </citation>
    <scope>NUCLEOTIDE SEQUENCE [LARGE SCALE GENOMIC DNA]</scope>
    <source>
        <strain evidence="2">ATCC 17749 / DSM 2171 / NBRC 15630 / NCIMB 1903 / NCTC 12160 / XII-53</strain>
    </source>
</reference>
<dbReference type="HOGENOM" id="CLU_058426_0_0_6"/>
<dbReference type="RefSeq" id="WP_017820732.1">
    <property type="nucleotide sequence ID" value="NC_022349.1"/>
</dbReference>
<dbReference type="KEGG" id="vag:N646_2423"/>
<dbReference type="Proteomes" id="UP000016714">
    <property type="component" value="Chromosome 1"/>
</dbReference>
<sequence>MLTFLAFTMDQGIGGHYYSLKALSEQYVDSKVVIIGHTKPRVKYDNLTFISIRDNGYCGAFSLLYKIINVNDTLHCFDEHSFSFARVVSIFKNNPLVLTKCGGKPLRYYPRCYSISVFSKEDQEHFHNKNVSSYLIPNRINRNEIMALVNERTKDNLFFERSFERRAICIARVGRKYRKKILSAINLSYKLKKLGHDLSVDVVGVLEDGHVLSELKDLCNYLSIQDRIFFHTDKKVTTDAVRWLPDFDFSIGTGRGAMEAMCLGVLTLAPVSNLDIPIFVDDNTFGSLFEKNFSERSVSTLSESEALTKISNLFTKSDFNRERFFYQNIFNEYFDILSAPKKYDEIYSKAQRQSFSGIVDVFCNFIYLKYIERQKLK</sequence>
<name>A0A2I3CE38_VIBAX</name>
<dbReference type="Gene3D" id="3.40.50.2000">
    <property type="entry name" value="Glycogen Phosphorylase B"/>
    <property type="match status" value="1"/>
</dbReference>
<dbReference type="AlphaFoldDB" id="A0A2I3CE38"/>
<evidence type="ECO:0008006" key="3">
    <source>
        <dbReference type="Google" id="ProtNLM"/>
    </source>
</evidence>
<accession>A0A2I3CE38</accession>
<evidence type="ECO:0000313" key="1">
    <source>
        <dbReference type="EMBL" id="AGV18235.1"/>
    </source>
</evidence>
<proteinExistence type="predicted"/>
<dbReference type="SUPFAM" id="SSF53756">
    <property type="entry name" value="UDP-Glycosyltransferase/glycogen phosphorylase"/>
    <property type="match status" value="1"/>
</dbReference>
<gene>
    <name evidence="1" type="ORF">N646_2423</name>
</gene>
<protein>
    <recommendedName>
        <fullName evidence="3">Glycosyl transferase family 1 domain-containing protein</fullName>
    </recommendedName>
</protein>
<dbReference type="EMBL" id="CP006718">
    <property type="protein sequence ID" value="AGV18235.1"/>
    <property type="molecule type" value="Genomic_DNA"/>
</dbReference>
<organism evidence="1 2">
    <name type="scientific">Vibrio alginolyticus (strain ATCC 17749 / DSM 2171 / NBRC 15630 / NCIMB 1903 / NCTC 12160 / XII-53)</name>
    <dbReference type="NCBI Taxonomy" id="1219076"/>
    <lineage>
        <taxon>Bacteria</taxon>
        <taxon>Pseudomonadati</taxon>
        <taxon>Pseudomonadota</taxon>
        <taxon>Gammaproteobacteria</taxon>
        <taxon>Vibrionales</taxon>
        <taxon>Vibrionaceae</taxon>
        <taxon>Vibrio</taxon>
    </lineage>
</organism>
<evidence type="ECO:0000313" key="2">
    <source>
        <dbReference type="Proteomes" id="UP000016714"/>
    </source>
</evidence>